<protein>
    <recommendedName>
        <fullName evidence="2">RCK N-terminal domain-containing protein</fullName>
    </recommendedName>
</protein>
<dbReference type="Pfam" id="PF02254">
    <property type="entry name" value="TrkA_N"/>
    <property type="match status" value="1"/>
</dbReference>
<dbReference type="EMBL" id="BAAAPN010000057">
    <property type="protein sequence ID" value="GAA1767196.1"/>
    <property type="molecule type" value="Genomic_DNA"/>
</dbReference>
<evidence type="ECO:0000259" key="2">
    <source>
        <dbReference type="Pfam" id="PF02254"/>
    </source>
</evidence>
<reference evidence="4" key="1">
    <citation type="journal article" date="2019" name="Int. J. Syst. Evol. Microbiol.">
        <title>The Global Catalogue of Microorganisms (GCM) 10K type strain sequencing project: providing services to taxonomists for standard genome sequencing and annotation.</title>
        <authorList>
            <consortium name="The Broad Institute Genomics Platform"/>
            <consortium name="The Broad Institute Genome Sequencing Center for Infectious Disease"/>
            <person name="Wu L."/>
            <person name="Ma J."/>
        </authorList>
    </citation>
    <scope>NUCLEOTIDE SEQUENCE [LARGE SCALE GENOMIC DNA]</scope>
    <source>
        <strain evidence="4">JCM 15591</strain>
    </source>
</reference>
<dbReference type="InterPro" id="IPR036291">
    <property type="entry name" value="NAD(P)-bd_dom_sf"/>
</dbReference>
<feature type="transmembrane region" description="Helical" evidence="1">
    <location>
        <begin position="75"/>
        <end position="94"/>
    </location>
</feature>
<dbReference type="Proteomes" id="UP001501475">
    <property type="component" value="Unassembled WGS sequence"/>
</dbReference>
<dbReference type="SUPFAM" id="SSF116726">
    <property type="entry name" value="TrkA C-terminal domain-like"/>
    <property type="match status" value="1"/>
</dbReference>
<keyword evidence="4" id="KW-1185">Reference proteome</keyword>
<dbReference type="Gene3D" id="1.10.287.70">
    <property type="match status" value="1"/>
</dbReference>
<proteinExistence type="predicted"/>
<feature type="domain" description="RCK N-terminal" evidence="2">
    <location>
        <begin position="157"/>
        <end position="276"/>
    </location>
</feature>
<keyword evidence="1" id="KW-1133">Transmembrane helix</keyword>
<evidence type="ECO:0000313" key="3">
    <source>
        <dbReference type="EMBL" id="GAA1767196.1"/>
    </source>
</evidence>
<dbReference type="Gene3D" id="3.40.50.720">
    <property type="entry name" value="NAD(P)-binding Rossmann-like Domain"/>
    <property type="match status" value="1"/>
</dbReference>
<evidence type="ECO:0000313" key="4">
    <source>
        <dbReference type="Proteomes" id="UP001501475"/>
    </source>
</evidence>
<sequence>MGNPLLFARPFLRRRTVLRRLPIDIPTEVPATTAIFLVLRRMRAPLIALIVVFTIAVFGLAATPGVDGAGNPRRMSVFESFYVMSYTATTIGFGEIPNAFTTQQRLWVTATIYATVIAWAYAIGTLLALAQDESFRDAVAGQRFARRVRNIHEGFHIIAGYGQAGRVVGRGLDWFGRRFVVIDRSGVRVDQLGTDQLSVDIPGIEGDAANPAVLGIAGLGHKHCQGVLALTDDDQINLGVVQAVHLLAPEVPVIARCADRETATHMEAFGAEAVINAYDRFGSYLVLALQRPAVYQLVTWLMSPGGTGLPERGAAIASGTWVVCAQGQFRDEIARDLRAASYEVVLADPGDGAPDVRAAVGFVGGMSTDTANLALAAQVRTTAPDVFICLRQAATTAAPLYAAFAPDSHFVPTDLVAREAFARIVTPHTWAFLEYAARQDDAWAADLLGRLVDRCGSGSPDPVILVIDAQSAPAVIRWIEHGGAVTIGDLLRHPDNRDEPSGNAVLALNRGGKIAFDPDPETVAEAGDRLLLVSRARAFSALREVLFHDAAVEYVVTGRRVPATWIWRRLTRGRA</sequence>
<dbReference type="SUPFAM" id="SSF81324">
    <property type="entry name" value="Voltage-gated potassium channels"/>
    <property type="match status" value="1"/>
</dbReference>
<accession>A0ABP4X0A9</accession>
<feature type="transmembrane region" description="Helical" evidence="1">
    <location>
        <begin position="44"/>
        <end position="63"/>
    </location>
</feature>
<name>A0ABP4X0A9_9MICO</name>
<gene>
    <name evidence="3" type="ORF">GCM10009810_27410</name>
</gene>
<evidence type="ECO:0000256" key="1">
    <source>
        <dbReference type="SAM" id="Phobius"/>
    </source>
</evidence>
<comment type="caution">
    <text evidence="3">The sequence shown here is derived from an EMBL/GenBank/DDBJ whole genome shotgun (WGS) entry which is preliminary data.</text>
</comment>
<organism evidence="3 4">
    <name type="scientific">Nostocoides vanveenii</name>
    <dbReference type="NCBI Taxonomy" id="330835"/>
    <lineage>
        <taxon>Bacteria</taxon>
        <taxon>Bacillati</taxon>
        <taxon>Actinomycetota</taxon>
        <taxon>Actinomycetes</taxon>
        <taxon>Micrococcales</taxon>
        <taxon>Intrasporangiaceae</taxon>
        <taxon>Nostocoides</taxon>
    </lineage>
</organism>
<dbReference type="InterPro" id="IPR036721">
    <property type="entry name" value="RCK_C_sf"/>
</dbReference>
<dbReference type="Gene3D" id="3.30.70.1450">
    <property type="entry name" value="Regulator of K+ conductance, C-terminal domain"/>
    <property type="match status" value="1"/>
</dbReference>
<dbReference type="RefSeq" id="WP_344067366.1">
    <property type="nucleotide sequence ID" value="NZ_BAAAPN010000057.1"/>
</dbReference>
<dbReference type="SUPFAM" id="SSF51735">
    <property type="entry name" value="NAD(P)-binding Rossmann-fold domains"/>
    <property type="match status" value="1"/>
</dbReference>
<keyword evidence="1" id="KW-0812">Transmembrane</keyword>
<dbReference type="InterPro" id="IPR050721">
    <property type="entry name" value="Trk_Ktr_HKT_K-transport"/>
</dbReference>
<keyword evidence="1" id="KW-0472">Membrane</keyword>
<feature type="transmembrane region" description="Helical" evidence="1">
    <location>
        <begin position="106"/>
        <end position="130"/>
    </location>
</feature>
<dbReference type="InterPro" id="IPR003148">
    <property type="entry name" value="RCK_N"/>
</dbReference>
<dbReference type="PANTHER" id="PTHR43833">
    <property type="entry name" value="POTASSIUM CHANNEL PROTEIN 2-RELATED-RELATED"/>
    <property type="match status" value="1"/>
</dbReference>